<dbReference type="RefSeq" id="XP_066082097.1">
    <property type="nucleotide sequence ID" value="XM_066226000.1"/>
</dbReference>
<feature type="region of interest" description="Disordered" evidence="2">
    <location>
        <begin position="1"/>
        <end position="45"/>
    </location>
</feature>
<feature type="coiled-coil region" evidence="1">
    <location>
        <begin position="62"/>
        <end position="89"/>
    </location>
</feature>
<evidence type="ECO:0000256" key="1">
    <source>
        <dbReference type="SAM" id="Coils"/>
    </source>
</evidence>
<accession>A0AAX4KCM7</accession>
<dbReference type="KEGG" id="ker:91101000"/>
<evidence type="ECO:0000256" key="2">
    <source>
        <dbReference type="SAM" id="MobiDB-lite"/>
    </source>
</evidence>
<sequence length="478" mass="54580">MENTTSPSLDDRTKGKSVGSASASLRALLSSTDNSQSGKTYRDTNTVALSEHQALGLNEYSYQALQQDIEDLRRENKNLKTDLADSRRSLLNRDRDTRDVDARGSSVAWQAMKFWTKVDLMKSDLRMQVAKEWLRSSRAQDTELDRRCTDDPEGFRKGVLSMMETDPKVQKRLDDYFDNKIPYDWYALATASEPGPDCDSTQTADRPDPSAGDTNDPSLTMSWTASVLRKMTRSGDIPNIVPQIDIKLGNKRMTSKGYFIELPPVTSIDYERHIHLQSSAMTVNELRKENNRLIGERNGIFRERHHMLGTVSQLEDVTGRLDQYLDMTKQEINRRVLYEAMNDKEDDEVHGHLNMLWRKSALSNVLGKNPSYDELISRHAENLVKNAWWNDWMNRLDHDLGNDDTGKPRSGSQKNSRDLLWSLVNSDVVTERHPQGEKKGTYLRSLGEYKDGVHAMKDWIPDSSFLSNLDRKGKGKAD</sequence>
<feature type="compositionally biased region" description="Polar residues" evidence="2">
    <location>
        <begin position="32"/>
        <end position="45"/>
    </location>
</feature>
<feature type="compositionally biased region" description="Low complexity" evidence="2">
    <location>
        <begin position="20"/>
        <end position="31"/>
    </location>
</feature>
<feature type="region of interest" description="Disordered" evidence="2">
    <location>
        <begin position="192"/>
        <end position="219"/>
    </location>
</feature>
<keyword evidence="4" id="KW-1185">Reference proteome</keyword>
<keyword evidence="1" id="KW-0175">Coiled coil</keyword>
<dbReference type="Proteomes" id="UP001358614">
    <property type="component" value="Chromosome 1"/>
</dbReference>
<dbReference type="EMBL" id="CP144089">
    <property type="protein sequence ID" value="WWD04130.1"/>
    <property type="molecule type" value="Genomic_DNA"/>
</dbReference>
<evidence type="ECO:0000313" key="3">
    <source>
        <dbReference type="EMBL" id="WWD04130.1"/>
    </source>
</evidence>
<name>A0AAX4KCM7_9TREE</name>
<protein>
    <submittedName>
        <fullName evidence="3">Uncharacterized protein</fullName>
    </submittedName>
</protein>
<evidence type="ECO:0000313" key="4">
    <source>
        <dbReference type="Proteomes" id="UP001358614"/>
    </source>
</evidence>
<reference evidence="3 4" key="1">
    <citation type="submission" date="2024-01" db="EMBL/GenBank/DDBJ databases">
        <title>Comparative genomics of Cryptococcus and Kwoniella reveals pathogenesis evolution and contrasting modes of karyotype evolution via chromosome fusion or intercentromeric recombination.</title>
        <authorList>
            <person name="Coelho M.A."/>
            <person name="David-Palma M."/>
            <person name="Shea T."/>
            <person name="Bowers K."/>
            <person name="McGinley-Smith S."/>
            <person name="Mohammad A.W."/>
            <person name="Gnirke A."/>
            <person name="Yurkov A.M."/>
            <person name="Nowrousian M."/>
            <person name="Sun S."/>
            <person name="Cuomo C.A."/>
            <person name="Heitman J."/>
        </authorList>
    </citation>
    <scope>NUCLEOTIDE SEQUENCE [LARGE SCALE GENOMIC DNA]</scope>
    <source>
        <strain evidence="3 4">PYCC6329</strain>
    </source>
</reference>
<organism evidence="3 4">
    <name type="scientific">Kwoniella europaea PYCC6329</name>
    <dbReference type="NCBI Taxonomy" id="1423913"/>
    <lineage>
        <taxon>Eukaryota</taxon>
        <taxon>Fungi</taxon>
        <taxon>Dikarya</taxon>
        <taxon>Basidiomycota</taxon>
        <taxon>Agaricomycotina</taxon>
        <taxon>Tremellomycetes</taxon>
        <taxon>Tremellales</taxon>
        <taxon>Cryptococcaceae</taxon>
        <taxon>Kwoniella</taxon>
    </lineage>
</organism>
<dbReference type="GeneID" id="91101000"/>
<gene>
    <name evidence="3" type="ORF">V865_002196</name>
</gene>
<dbReference type="AlphaFoldDB" id="A0AAX4KCM7"/>
<proteinExistence type="predicted"/>